<dbReference type="InterPro" id="IPR028349">
    <property type="entry name" value="PafC-like"/>
</dbReference>
<evidence type="ECO:0000313" key="5">
    <source>
        <dbReference type="Proteomes" id="UP000190286"/>
    </source>
</evidence>
<dbReference type="Gene3D" id="1.10.10.10">
    <property type="entry name" value="Winged helix-like DNA-binding domain superfamily/Winged helix DNA-binding domain"/>
    <property type="match status" value="1"/>
</dbReference>
<dbReference type="Pfam" id="PF25583">
    <property type="entry name" value="WCX"/>
    <property type="match status" value="1"/>
</dbReference>
<keyword evidence="5" id="KW-1185">Reference proteome</keyword>
<dbReference type="Pfam" id="PF13280">
    <property type="entry name" value="WYL"/>
    <property type="match status" value="1"/>
</dbReference>
<dbReference type="Pfam" id="PF08279">
    <property type="entry name" value="HTH_11"/>
    <property type="match status" value="1"/>
</dbReference>
<dbReference type="GeneID" id="93337325"/>
<dbReference type="SUPFAM" id="SSF46785">
    <property type="entry name" value="Winged helix' DNA-binding domain"/>
    <property type="match status" value="1"/>
</dbReference>
<accession>A0A1T4WNF2</accession>
<evidence type="ECO:0000256" key="1">
    <source>
        <dbReference type="ARBA" id="ARBA00023015"/>
    </source>
</evidence>
<sequence>MEQGRLFKIVYHLLDKGRATAPELAEKFEVSVRTIYRDLDAISAAGIPIYTVQGKGGGIFILPEFVLEKSLLTPQEKEQILMALRGLAAVENSRTDELLTKLGGLFRVQGANWIEVDFSDWHKNTAGAELFDELKRAVFSCRRVSFSYFAGEGGGTVRTVEPVKLIFKSKDWYLYGFCLLRNDYRFFKLTRIKNLTLLPETFLRRKADVPELKPTIQQERLISVRLKFSPAAAFRVYDEFTDTVEKDAQGSLYVTVNMPERTLYSYILSYGDAVEILEPDELRRSVKEKLTRMAEKYKT</sequence>
<feature type="domain" description="HTH deoR-type" evidence="3">
    <location>
        <begin position="2"/>
        <end position="60"/>
    </location>
</feature>
<dbReference type="GO" id="GO:0003677">
    <property type="term" value="F:DNA binding"/>
    <property type="evidence" value="ECO:0007669"/>
    <property type="project" value="UniProtKB-KW"/>
</dbReference>
<dbReference type="PANTHER" id="PTHR34580:SF1">
    <property type="entry name" value="PROTEIN PAFC"/>
    <property type="match status" value="1"/>
</dbReference>
<dbReference type="InterPro" id="IPR001034">
    <property type="entry name" value="DeoR_HTH"/>
</dbReference>
<protein>
    <submittedName>
        <fullName evidence="4">Predicted DNA-binding transcriptional regulator YafY, contains an HTH and WYL domains</fullName>
    </submittedName>
</protein>
<dbReference type="OrthoDB" id="9815009at2"/>
<evidence type="ECO:0000313" key="4">
    <source>
        <dbReference type="EMBL" id="SKA78854.1"/>
    </source>
</evidence>
<gene>
    <name evidence="4" type="ORF">SAMN02745178_00841</name>
</gene>
<proteinExistence type="predicted"/>
<dbReference type="RefSeq" id="WP_078783844.1">
    <property type="nucleotide sequence ID" value="NZ_FUYF01000003.1"/>
</dbReference>
<name>A0A1T4WNF2_9FIRM</name>
<evidence type="ECO:0000256" key="2">
    <source>
        <dbReference type="ARBA" id="ARBA00023163"/>
    </source>
</evidence>
<evidence type="ECO:0000259" key="3">
    <source>
        <dbReference type="PROSITE" id="PS51000"/>
    </source>
</evidence>
<keyword evidence="4" id="KW-0238">DNA-binding</keyword>
<dbReference type="InterPro" id="IPR036390">
    <property type="entry name" value="WH_DNA-bd_sf"/>
</dbReference>
<dbReference type="InterPro" id="IPR036388">
    <property type="entry name" value="WH-like_DNA-bd_sf"/>
</dbReference>
<dbReference type="InterPro" id="IPR026881">
    <property type="entry name" value="WYL_dom"/>
</dbReference>
<dbReference type="PROSITE" id="PS52050">
    <property type="entry name" value="WYL"/>
    <property type="match status" value="1"/>
</dbReference>
<keyword evidence="1" id="KW-0805">Transcription regulation</keyword>
<dbReference type="STRING" id="745368.SAMN02745178_00841"/>
<keyword evidence="2" id="KW-0804">Transcription</keyword>
<dbReference type="Proteomes" id="UP000190286">
    <property type="component" value="Unassembled WGS sequence"/>
</dbReference>
<dbReference type="InterPro" id="IPR051534">
    <property type="entry name" value="CBASS_pafABC_assoc_protein"/>
</dbReference>
<dbReference type="InterPro" id="IPR013196">
    <property type="entry name" value="HTH_11"/>
</dbReference>
<dbReference type="EMBL" id="FUYF01000003">
    <property type="protein sequence ID" value="SKA78854.1"/>
    <property type="molecule type" value="Genomic_DNA"/>
</dbReference>
<dbReference type="GO" id="GO:0003700">
    <property type="term" value="F:DNA-binding transcription factor activity"/>
    <property type="evidence" value="ECO:0007669"/>
    <property type="project" value="InterPro"/>
</dbReference>
<dbReference type="PROSITE" id="PS51000">
    <property type="entry name" value="HTH_DEOR_2"/>
    <property type="match status" value="1"/>
</dbReference>
<dbReference type="PANTHER" id="PTHR34580">
    <property type="match status" value="1"/>
</dbReference>
<dbReference type="PIRSF" id="PIRSF016838">
    <property type="entry name" value="PafC"/>
    <property type="match status" value="1"/>
</dbReference>
<organism evidence="4 5">
    <name type="scientific">Gemmiger formicilis</name>
    <dbReference type="NCBI Taxonomy" id="745368"/>
    <lineage>
        <taxon>Bacteria</taxon>
        <taxon>Bacillati</taxon>
        <taxon>Bacillota</taxon>
        <taxon>Clostridia</taxon>
        <taxon>Eubacteriales</taxon>
        <taxon>Gemmiger</taxon>
    </lineage>
</organism>
<reference evidence="4 5" key="1">
    <citation type="submission" date="2017-02" db="EMBL/GenBank/DDBJ databases">
        <authorList>
            <person name="Peterson S.W."/>
        </authorList>
    </citation>
    <scope>NUCLEOTIDE SEQUENCE [LARGE SCALE GENOMIC DNA]</scope>
    <source>
        <strain evidence="4 5">ATCC 27749</strain>
    </source>
</reference>
<dbReference type="InterPro" id="IPR057727">
    <property type="entry name" value="WCX_dom"/>
</dbReference>
<dbReference type="AlphaFoldDB" id="A0A1T4WNF2"/>